<organism evidence="15 16">
    <name type="scientific">Corynebacterium hindlerae</name>
    <dbReference type="NCBI Taxonomy" id="699041"/>
    <lineage>
        <taxon>Bacteria</taxon>
        <taxon>Bacillati</taxon>
        <taxon>Actinomycetota</taxon>
        <taxon>Actinomycetes</taxon>
        <taxon>Mycobacteriales</taxon>
        <taxon>Corynebacteriaceae</taxon>
        <taxon>Corynebacterium</taxon>
    </lineage>
</organism>
<evidence type="ECO:0000256" key="7">
    <source>
        <dbReference type="ARBA" id="ARBA00022603"/>
    </source>
</evidence>
<evidence type="ECO:0000256" key="12">
    <source>
        <dbReference type="PIRNR" id="PIRNR015601"/>
    </source>
</evidence>
<evidence type="ECO:0000256" key="9">
    <source>
        <dbReference type="ARBA" id="ARBA00022691"/>
    </source>
</evidence>
<feature type="domain" description="Ribosomal RNA small subunit methyltransferase E PUA-like" evidence="14">
    <location>
        <begin position="28"/>
        <end position="74"/>
    </location>
</feature>
<dbReference type="EC" id="2.1.1.193" evidence="3 12"/>
<dbReference type="RefSeq" id="WP_182385725.1">
    <property type="nucleotide sequence ID" value="NZ_CP059833.1"/>
</dbReference>
<feature type="domain" description="Ribosomal RNA small subunit methyltransferase E methyltransferase" evidence="13">
    <location>
        <begin position="84"/>
        <end position="244"/>
    </location>
</feature>
<comment type="subcellular location">
    <subcellularLocation>
        <location evidence="1 12">Cytoplasm</location>
    </subcellularLocation>
</comment>
<keyword evidence="5 12" id="KW-0963">Cytoplasm</keyword>
<dbReference type="Proteomes" id="UP000515570">
    <property type="component" value="Chromosome"/>
</dbReference>
<sequence>MSLPAFVYDLDTVLAGGRPVLPENSGVLDGAEGKHAATVKRLAVGEQLLLIDGHGSGIECTVTDVAKGSLRFTVDRRVEFPQRAPVTIVQALPKSERSELAVDLMTQGGVDVIVPWQSERTIAKWGAKAEKAAAKWRSMAVSAAKQSRRMVIPQIAALADTRGVADLVAELTSRGGLAVMLHEAAAVPVTSLEFGDREVMFVVGPEGGLSPAELAQLQEAGAVTALLGPEVLRTASAGLVALAAHGALARWR</sequence>
<reference evidence="15 16" key="1">
    <citation type="submission" date="2020-07" db="EMBL/GenBank/DDBJ databases">
        <title>non toxigenic Corynebacterium sp. nov from a clinical source.</title>
        <authorList>
            <person name="Bernier A.-M."/>
            <person name="Bernard K."/>
        </authorList>
    </citation>
    <scope>NUCLEOTIDE SEQUENCE [LARGE SCALE GENOMIC DNA]</scope>
    <source>
        <strain evidence="16">NML 93-0612</strain>
    </source>
</reference>
<evidence type="ECO:0000256" key="10">
    <source>
        <dbReference type="ARBA" id="ARBA00025699"/>
    </source>
</evidence>
<evidence type="ECO:0000256" key="1">
    <source>
        <dbReference type="ARBA" id="ARBA00004496"/>
    </source>
</evidence>
<name>A0A7G5FE77_9CORY</name>
<dbReference type="PIRSF" id="PIRSF015601">
    <property type="entry name" value="MTase_slr0722"/>
    <property type="match status" value="1"/>
</dbReference>
<keyword evidence="16" id="KW-1185">Reference proteome</keyword>
<dbReference type="GO" id="GO:0005737">
    <property type="term" value="C:cytoplasm"/>
    <property type="evidence" value="ECO:0007669"/>
    <property type="project" value="UniProtKB-SubCell"/>
</dbReference>
<gene>
    <name evidence="15" type="ORF">HW450_11350</name>
</gene>
<accession>A0A7G5FE77</accession>
<keyword evidence="6 12" id="KW-0698">rRNA processing</keyword>
<dbReference type="GO" id="GO:0070042">
    <property type="term" value="F:rRNA (uridine-N3-)-methyltransferase activity"/>
    <property type="evidence" value="ECO:0007669"/>
    <property type="project" value="TreeGrafter"/>
</dbReference>
<comment type="similarity">
    <text evidence="2 12">Belongs to the RNA methyltransferase RsmE family.</text>
</comment>
<evidence type="ECO:0000256" key="4">
    <source>
        <dbReference type="ARBA" id="ARBA00013673"/>
    </source>
</evidence>
<dbReference type="InterPro" id="IPR046887">
    <property type="entry name" value="RsmE_PUA-like"/>
</dbReference>
<evidence type="ECO:0000259" key="14">
    <source>
        <dbReference type="Pfam" id="PF20260"/>
    </source>
</evidence>
<keyword evidence="7 12" id="KW-0489">Methyltransferase</keyword>
<dbReference type="EMBL" id="CP059833">
    <property type="protein sequence ID" value="QMV84918.1"/>
    <property type="molecule type" value="Genomic_DNA"/>
</dbReference>
<evidence type="ECO:0000256" key="2">
    <source>
        <dbReference type="ARBA" id="ARBA00005528"/>
    </source>
</evidence>
<evidence type="ECO:0000313" key="16">
    <source>
        <dbReference type="Proteomes" id="UP000515570"/>
    </source>
</evidence>
<dbReference type="Gene3D" id="2.40.240.20">
    <property type="entry name" value="Hypothetical PUA domain-like, domain 1"/>
    <property type="match status" value="1"/>
</dbReference>
<dbReference type="CDD" id="cd18084">
    <property type="entry name" value="RsmE-like"/>
    <property type="match status" value="1"/>
</dbReference>
<evidence type="ECO:0000256" key="6">
    <source>
        <dbReference type="ARBA" id="ARBA00022552"/>
    </source>
</evidence>
<dbReference type="SUPFAM" id="SSF88697">
    <property type="entry name" value="PUA domain-like"/>
    <property type="match status" value="1"/>
</dbReference>
<dbReference type="InterPro" id="IPR029028">
    <property type="entry name" value="Alpha/beta_knot_MTases"/>
</dbReference>
<dbReference type="NCBIfam" id="TIGR00046">
    <property type="entry name" value="RsmE family RNA methyltransferase"/>
    <property type="match status" value="1"/>
</dbReference>
<comment type="catalytic activity">
    <reaction evidence="11 12">
        <text>uridine(1498) in 16S rRNA + S-adenosyl-L-methionine = N(3)-methyluridine(1498) in 16S rRNA + S-adenosyl-L-homocysteine + H(+)</text>
        <dbReference type="Rhea" id="RHEA:42920"/>
        <dbReference type="Rhea" id="RHEA-COMP:10283"/>
        <dbReference type="Rhea" id="RHEA-COMP:10284"/>
        <dbReference type="ChEBI" id="CHEBI:15378"/>
        <dbReference type="ChEBI" id="CHEBI:57856"/>
        <dbReference type="ChEBI" id="CHEBI:59789"/>
        <dbReference type="ChEBI" id="CHEBI:65315"/>
        <dbReference type="ChEBI" id="CHEBI:74502"/>
        <dbReference type="EC" id="2.1.1.193"/>
    </reaction>
</comment>
<protein>
    <recommendedName>
        <fullName evidence="4 12">Ribosomal RNA small subunit methyltransferase E</fullName>
        <ecNumber evidence="3 12">2.1.1.193</ecNumber>
    </recommendedName>
</protein>
<dbReference type="InterPro" id="IPR029026">
    <property type="entry name" value="tRNA_m1G_MTases_N"/>
</dbReference>
<dbReference type="InterPro" id="IPR006700">
    <property type="entry name" value="RsmE"/>
</dbReference>
<comment type="function">
    <text evidence="10 12">Specifically methylates the N3 position of the uracil ring of uridine 1498 (m3U1498) in 16S rRNA. Acts on the fully assembled 30S ribosomal subunit.</text>
</comment>
<evidence type="ECO:0000256" key="3">
    <source>
        <dbReference type="ARBA" id="ARBA00012328"/>
    </source>
</evidence>
<dbReference type="InterPro" id="IPR015947">
    <property type="entry name" value="PUA-like_sf"/>
</dbReference>
<evidence type="ECO:0000256" key="5">
    <source>
        <dbReference type="ARBA" id="ARBA00022490"/>
    </source>
</evidence>
<dbReference type="Gene3D" id="3.40.1280.10">
    <property type="match status" value="1"/>
</dbReference>
<dbReference type="NCBIfam" id="NF008693">
    <property type="entry name" value="PRK11713.2-3"/>
    <property type="match status" value="1"/>
</dbReference>
<dbReference type="PANTHER" id="PTHR30027:SF3">
    <property type="entry name" value="16S RRNA (URACIL(1498)-N(3))-METHYLTRANSFERASE"/>
    <property type="match status" value="1"/>
</dbReference>
<evidence type="ECO:0000256" key="11">
    <source>
        <dbReference type="ARBA" id="ARBA00047944"/>
    </source>
</evidence>
<dbReference type="InterPro" id="IPR046886">
    <property type="entry name" value="RsmE_MTase_dom"/>
</dbReference>
<dbReference type="SUPFAM" id="SSF75217">
    <property type="entry name" value="alpha/beta knot"/>
    <property type="match status" value="1"/>
</dbReference>
<proteinExistence type="inferred from homology"/>
<dbReference type="PANTHER" id="PTHR30027">
    <property type="entry name" value="RIBOSOMAL RNA SMALL SUBUNIT METHYLTRANSFERASE E"/>
    <property type="match status" value="1"/>
</dbReference>
<dbReference type="AlphaFoldDB" id="A0A7G5FE77"/>
<dbReference type="Pfam" id="PF20260">
    <property type="entry name" value="PUA_4"/>
    <property type="match status" value="1"/>
</dbReference>
<keyword evidence="8 12" id="KW-0808">Transferase</keyword>
<dbReference type="GO" id="GO:0070475">
    <property type="term" value="P:rRNA base methylation"/>
    <property type="evidence" value="ECO:0007669"/>
    <property type="project" value="TreeGrafter"/>
</dbReference>
<evidence type="ECO:0000259" key="13">
    <source>
        <dbReference type="Pfam" id="PF04452"/>
    </source>
</evidence>
<evidence type="ECO:0000313" key="15">
    <source>
        <dbReference type="EMBL" id="QMV84918.1"/>
    </source>
</evidence>
<evidence type="ECO:0000256" key="8">
    <source>
        <dbReference type="ARBA" id="ARBA00022679"/>
    </source>
</evidence>
<keyword evidence="9 12" id="KW-0949">S-adenosyl-L-methionine</keyword>
<dbReference type="Pfam" id="PF04452">
    <property type="entry name" value="Methyltrans_RNA"/>
    <property type="match status" value="1"/>
</dbReference>